<keyword evidence="4" id="KW-0808">Transferase</keyword>
<dbReference type="SMART" id="SM01231">
    <property type="entry name" value="H-kinase_dim"/>
    <property type="match status" value="1"/>
</dbReference>
<feature type="compositionally biased region" description="Basic and acidic residues" evidence="8">
    <location>
        <begin position="136"/>
        <end position="165"/>
    </location>
</feature>
<dbReference type="GO" id="GO:0000155">
    <property type="term" value="F:phosphorelay sensor kinase activity"/>
    <property type="evidence" value="ECO:0007669"/>
    <property type="project" value="InterPro"/>
</dbReference>
<dbReference type="SMART" id="SM00448">
    <property type="entry name" value="REC"/>
    <property type="match status" value="1"/>
</dbReference>
<evidence type="ECO:0000259" key="10">
    <source>
        <dbReference type="PROSITE" id="PS50110"/>
    </source>
</evidence>
<evidence type="ECO:0000256" key="1">
    <source>
        <dbReference type="ARBA" id="ARBA00000085"/>
    </source>
</evidence>
<dbReference type="FunFam" id="2.30.30.40:FF:000048">
    <property type="entry name" value="Chemotaxis protein CheA, putative"/>
    <property type="match status" value="1"/>
</dbReference>
<dbReference type="Pfam" id="PF01584">
    <property type="entry name" value="CheW"/>
    <property type="match status" value="1"/>
</dbReference>
<dbReference type="Gene3D" id="3.40.50.2300">
    <property type="match status" value="1"/>
</dbReference>
<dbReference type="FunFam" id="3.30.565.10:FF:000016">
    <property type="entry name" value="Chemotaxis protein CheA, putative"/>
    <property type="match status" value="1"/>
</dbReference>
<dbReference type="PROSITE" id="PS50894">
    <property type="entry name" value="HPT"/>
    <property type="match status" value="1"/>
</dbReference>
<dbReference type="InterPro" id="IPR004358">
    <property type="entry name" value="Sig_transdc_His_kin-like_C"/>
</dbReference>
<dbReference type="SUPFAM" id="SSF55874">
    <property type="entry name" value="ATPase domain of HSP90 chaperone/DNA topoisomerase II/histidine kinase"/>
    <property type="match status" value="1"/>
</dbReference>
<dbReference type="InterPro" id="IPR051315">
    <property type="entry name" value="Bact_Chemotaxis_CheA"/>
</dbReference>
<dbReference type="InterPro" id="IPR002545">
    <property type="entry name" value="CheW-lke_dom"/>
</dbReference>
<dbReference type="PANTHER" id="PTHR43395">
    <property type="entry name" value="SENSOR HISTIDINE KINASE CHEA"/>
    <property type="match status" value="1"/>
</dbReference>
<gene>
    <name evidence="13" type="ORF">BB432_03995</name>
</gene>
<dbReference type="Pfam" id="PF00072">
    <property type="entry name" value="Response_reg"/>
    <property type="match status" value="1"/>
</dbReference>
<dbReference type="AlphaFoldDB" id="A0AAX0RI28"/>
<evidence type="ECO:0000256" key="4">
    <source>
        <dbReference type="ARBA" id="ARBA00022679"/>
    </source>
</evidence>
<dbReference type="CDD" id="cd00088">
    <property type="entry name" value="HPT"/>
    <property type="match status" value="1"/>
</dbReference>
<dbReference type="InterPro" id="IPR036097">
    <property type="entry name" value="HisK_dim/P_sf"/>
</dbReference>
<evidence type="ECO:0000256" key="2">
    <source>
        <dbReference type="ARBA" id="ARBA00012438"/>
    </source>
</evidence>
<dbReference type="SMART" id="SM00260">
    <property type="entry name" value="CheW"/>
    <property type="match status" value="1"/>
</dbReference>
<dbReference type="SMART" id="SM00073">
    <property type="entry name" value="HPT"/>
    <property type="match status" value="1"/>
</dbReference>
<feature type="modified residue" description="4-aspartylphosphate" evidence="7">
    <location>
        <position position="734"/>
    </location>
</feature>
<keyword evidence="3 7" id="KW-0597">Phosphoprotein</keyword>
<dbReference type="PANTHER" id="PTHR43395:SF1">
    <property type="entry name" value="CHEMOTAXIS PROTEIN CHEA"/>
    <property type="match status" value="1"/>
</dbReference>
<dbReference type="InterPro" id="IPR003594">
    <property type="entry name" value="HATPase_dom"/>
</dbReference>
<dbReference type="SUPFAM" id="SSF52172">
    <property type="entry name" value="CheY-like"/>
    <property type="match status" value="1"/>
</dbReference>
<evidence type="ECO:0000256" key="6">
    <source>
        <dbReference type="PROSITE-ProRule" id="PRU00110"/>
    </source>
</evidence>
<dbReference type="PROSITE" id="PS50851">
    <property type="entry name" value="CHEW"/>
    <property type="match status" value="1"/>
</dbReference>
<dbReference type="CDD" id="cd00731">
    <property type="entry name" value="CheA_reg"/>
    <property type="match status" value="1"/>
</dbReference>
<dbReference type="Proteomes" id="UP000220907">
    <property type="component" value="Unassembled WGS sequence"/>
</dbReference>
<evidence type="ECO:0000313" key="13">
    <source>
        <dbReference type="EMBL" id="PDW46848.1"/>
    </source>
</evidence>
<feature type="compositionally biased region" description="Basic and acidic residues" evidence="8">
    <location>
        <begin position="241"/>
        <end position="259"/>
    </location>
</feature>
<dbReference type="Pfam" id="PF02895">
    <property type="entry name" value="H-kinase_dim"/>
    <property type="match status" value="1"/>
</dbReference>
<feature type="compositionally biased region" description="Polar residues" evidence="8">
    <location>
        <begin position="168"/>
        <end position="178"/>
    </location>
</feature>
<dbReference type="EMBL" id="MBGX01000036">
    <property type="protein sequence ID" value="PDW46848.1"/>
    <property type="molecule type" value="Genomic_DNA"/>
</dbReference>
<dbReference type="Pfam" id="PF01627">
    <property type="entry name" value="Hpt"/>
    <property type="match status" value="1"/>
</dbReference>
<evidence type="ECO:0000256" key="8">
    <source>
        <dbReference type="SAM" id="MobiDB-lite"/>
    </source>
</evidence>
<accession>A0AAX0RI28</accession>
<feature type="domain" description="HPt" evidence="12">
    <location>
        <begin position="1"/>
        <end position="104"/>
    </location>
</feature>
<dbReference type="InterPro" id="IPR036061">
    <property type="entry name" value="CheW-like_dom_sf"/>
</dbReference>
<dbReference type="InterPro" id="IPR008207">
    <property type="entry name" value="Sig_transdc_His_kin_Hpt_dom"/>
</dbReference>
<dbReference type="Gene3D" id="2.30.30.40">
    <property type="entry name" value="SH3 Domains"/>
    <property type="match status" value="1"/>
</dbReference>
<dbReference type="SUPFAM" id="SSF47384">
    <property type="entry name" value="Homodimeric domain of signal transducing histidine kinase"/>
    <property type="match status" value="1"/>
</dbReference>
<evidence type="ECO:0000313" key="14">
    <source>
        <dbReference type="Proteomes" id="UP000220907"/>
    </source>
</evidence>
<feature type="region of interest" description="Disordered" evidence="8">
    <location>
        <begin position="132"/>
        <end position="186"/>
    </location>
</feature>
<evidence type="ECO:0000256" key="7">
    <source>
        <dbReference type="PROSITE-ProRule" id="PRU00169"/>
    </source>
</evidence>
<comment type="catalytic activity">
    <reaction evidence="1">
        <text>ATP + protein L-histidine = ADP + protein N-phospho-L-histidine.</text>
        <dbReference type="EC" id="2.7.13.3"/>
    </reaction>
</comment>
<dbReference type="SUPFAM" id="SSF47226">
    <property type="entry name" value="Histidine-containing phosphotransfer domain, HPT domain"/>
    <property type="match status" value="1"/>
</dbReference>
<dbReference type="RefSeq" id="WP_097711631.1">
    <property type="nucleotide sequence ID" value="NZ_MBGX01000036.1"/>
</dbReference>
<dbReference type="PROSITE" id="PS50109">
    <property type="entry name" value="HIS_KIN"/>
    <property type="match status" value="1"/>
</dbReference>
<dbReference type="Gene3D" id="1.20.120.160">
    <property type="entry name" value="HPT domain"/>
    <property type="match status" value="1"/>
</dbReference>
<name>A0AAX0RI28_HELPX</name>
<feature type="domain" description="CheW-like" evidence="11">
    <location>
        <begin position="524"/>
        <end position="658"/>
    </location>
</feature>
<evidence type="ECO:0000256" key="5">
    <source>
        <dbReference type="ARBA" id="ARBA00022777"/>
    </source>
</evidence>
<dbReference type="PRINTS" id="PR00344">
    <property type="entry name" value="BCTRLSENSOR"/>
</dbReference>
<dbReference type="Pfam" id="PF02518">
    <property type="entry name" value="HATPase_c"/>
    <property type="match status" value="1"/>
</dbReference>
<dbReference type="Gene3D" id="1.10.287.560">
    <property type="entry name" value="Histidine kinase CheA-like, homodimeric domain"/>
    <property type="match status" value="1"/>
</dbReference>
<dbReference type="Gene3D" id="3.30.565.10">
    <property type="entry name" value="Histidine kinase-like ATPase, C-terminal domain"/>
    <property type="match status" value="1"/>
</dbReference>
<evidence type="ECO:0000256" key="3">
    <source>
        <dbReference type="ARBA" id="ARBA00022553"/>
    </source>
</evidence>
<reference evidence="13 14" key="1">
    <citation type="journal article" date="2017" name="Gut Pathog.">
        <title>Phylogenomics of Colombian Helicobacter pylori isolates.</title>
        <authorList>
            <person name="Gutierrez-Escobar A.J."/>
            <person name="Trujillo E."/>
            <person name="Acevedo O."/>
            <person name="Bravo M.M."/>
        </authorList>
    </citation>
    <scope>NUCLEOTIDE SEQUENCE [LARGE SCALE GENOMIC DNA]</scope>
    <source>
        <strain evidence="13 14">22151</strain>
    </source>
</reference>
<comment type="caution">
    <text evidence="13">The sequence shown here is derived from an EMBL/GenBank/DDBJ whole genome shotgun (WGS) entry which is preliminary data.</text>
</comment>
<feature type="compositionally biased region" description="Basic and acidic residues" evidence="8">
    <location>
        <begin position="209"/>
        <end position="234"/>
    </location>
</feature>
<dbReference type="EC" id="2.7.13.3" evidence="2"/>
<dbReference type="SUPFAM" id="SSF50341">
    <property type="entry name" value="CheW-like"/>
    <property type="match status" value="1"/>
</dbReference>
<dbReference type="GO" id="GO:0005737">
    <property type="term" value="C:cytoplasm"/>
    <property type="evidence" value="ECO:0007669"/>
    <property type="project" value="InterPro"/>
</dbReference>
<evidence type="ECO:0000259" key="11">
    <source>
        <dbReference type="PROSITE" id="PS50851"/>
    </source>
</evidence>
<dbReference type="CDD" id="cd16916">
    <property type="entry name" value="HATPase_CheA-like"/>
    <property type="match status" value="1"/>
</dbReference>
<dbReference type="InterPro" id="IPR001789">
    <property type="entry name" value="Sig_transdc_resp-reg_receiver"/>
</dbReference>
<feature type="domain" description="Histidine kinase" evidence="9">
    <location>
        <begin position="275"/>
        <end position="522"/>
    </location>
</feature>
<dbReference type="InterPro" id="IPR036641">
    <property type="entry name" value="HPT_dom_sf"/>
</dbReference>
<keyword evidence="5" id="KW-0418">Kinase</keyword>
<dbReference type="InterPro" id="IPR036890">
    <property type="entry name" value="HATPase_C_sf"/>
</dbReference>
<feature type="modified residue" description="Phosphohistidine" evidence="6">
    <location>
        <position position="47"/>
    </location>
</feature>
<sequence>MDDLQEIMEDFLIEAFEMNEQLDQDLVELEHNPEDLDLLNRIFRVAHTIKGSSSFLNLNILTHLTHNMEDVLNRARKGEIKITPDIMDVVLRSIDLMKTLLVTIRDTGSDTNNGKENEIEEAVKQLQAITSQNLEGAKETSGAKETPKEEAKEEIKEKAKEEVKANKTPTTENFSSDNPLADEPDLDYSNMSAEEVEAEIERLLNKRQEADKERRAQKKQEAKPKQEEQAKPKQEVTPTKEPPKTETKAKAKADTEENKAPSIGVEQTVRVDVRRLDHLMNLIGELVLGKNRLIRIYGDVEERYDGEKFLEELNQVVSSISAVTTDLQLAVMKTRMQPVGKVFNKFPRMVRDLSRELGKSIELIIEGEETELDKSIVEEIGDPLIHIIRNSCDHGIEPLEERRRLNKPETGKVQLSAYNEGNHIVIKISDDGKGLDPVMLKEKAIEKGVISERDAEGMSDREAFNLIFKPGFSTAKVVSNVSGRGVGMDVVKTNIEKLNGIIEIDSEVGVGTTQKLKIPLTLAIIQALLVGVQEEYYAIPLSSVLETVRISQDEIYTVDGKSVLRLRDEVLSLVRLSDIFKVDAILESNSDVYVVIIGLADQKIGVIVDYLIGQEEVVIKSLGYYLKNTRGIAGATVRGDGKITLIVDVGAMMDMAKSIKVNITTLMNESENTKSKNSPSDYIVLAIDDSSTDRAIIRKCLKPLGITLLEATNGLEGLEMLKNGDKIPDAILVDIEMPKMDGYTFASEVRKYNKFKNLPLIAVTSRVTKTDRMRGVESGMTEYITKPYSGEYLTTVVKRSIKLEGGES</sequence>
<dbReference type="SMART" id="SM00387">
    <property type="entry name" value="HATPase_c"/>
    <property type="match status" value="1"/>
</dbReference>
<evidence type="ECO:0000259" key="12">
    <source>
        <dbReference type="PROSITE" id="PS50894"/>
    </source>
</evidence>
<dbReference type="FunFam" id="3.40.50.2300:FF:000400">
    <property type="entry name" value="Signal transduction histidine kinase"/>
    <property type="match status" value="1"/>
</dbReference>
<dbReference type="GO" id="GO:0006935">
    <property type="term" value="P:chemotaxis"/>
    <property type="evidence" value="ECO:0007669"/>
    <property type="project" value="InterPro"/>
</dbReference>
<feature type="region of interest" description="Disordered" evidence="8">
    <location>
        <begin position="209"/>
        <end position="261"/>
    </location>
</feature>
<protein>
    <recommendedName>
        <fullName evidence="2">histidine kinase</fullName>
        <ecNumber evidence="2">2.7.13.3</ecNumber>
    </recommendedName>
</protein>
<feature type="domain" description="Response regulatory" evidence="10">
    <location>
        <begin position="683"/>
        <end position="801"/>
    </location>
</feature>
<proteinExistence type="predicted"/>
<dbReference type="InterPro" id="IPR004105">
    <property type="entry name" value="CheA-like_dim"/>
</dbReference>
<organism evidence="13 14">
    <name type="scientific">Helicobacter pylori</name>
    <name type="common">Campylobacter pylori</name>
    <dbReference type="NCBI Taxonomy" id="210"/>
    <lineage>
        <taxon>Bacteria</taxon>
        <taxon>Pseudomonadati</taxon>
        <taxon>Campylobacterota</taxon>
        <taxon>Epsilonproteobacteria</taxon>
        <taxon>Campylobacterales</taxon>
        <taxon>Helicobacteraceae</taxon>
        <taxon>Helicobacter</taxon>
    </lineage>
</organism>
<dbReference type="InterPro" id="IPR011006">
    <property type="entry name" value="CheY-like_superfamily"/>
</dbReference>
<dbReference type="FunFam" id="1.20.120.160:FF:000016">
    <property type="entry name" value="Signal transduction histidine kinase"/>
    <property type="match status" value="1"/>
</dbReference>
<dbReference type="InterPro" id="IPR005467">
    <property type="entry name" value="His_kinase_dom"/>
</dbReference>
<evidence type="ECO:0000259" key="9">
    <source>
        <dbReference type="PROSITE" id="PS50109"/>
    </source>
</evidence>
<dbReference type="PROSITE" id="PS50110">
    <property type="entry name" value="RESPONSE_REGULATORY"/>
    <property type="match status" value="1"/>
</dbReference>
<dbReference type="InterPro" id="IPR037006">
    <property type="entry name" value="CheA-like_homodim_sf"/>
</dbReference>